<dbReference type="PATRIC" id="fig|1365253.3.peg.1027"/>
<protein>
    <submittedName>
        <fullName evidence="1">Uncharacterized protein</fullName>
    </submittedName>
</protein>
<accession>A0A167G9Y8</accession>
<reference evidence="1 2" key="1">
    <citation type="submission" date="2013-07" db="EMBL/GenBank/DDBJ databases">
        <title>Comparative Genomic and Metabolomic Analysis of Twelve Strains of Pseudoalteromonas luteoviolacea.</title>
        <authorList>
            <person name="Vynne N.G."/>
            <person name="Mansson M."/>
            <person name="Gram L."/>
        </authorList>
    </citation>
    <scope>NUCLEOTIDE SEQUENCE [LARGE SCALE GENOMIC DNA]</scope>
    <source>
        <strain evidence="1 2">NCIMB 1942</strain>
    </source>
</reference>
<comment type="caution">
    <text evidence="1">The sequence shown here is derived from an EMBL/GenBank/DDBJ whole genome shotgun (WGS) entry which is preliminary data.</text>
</comment>
<dbReference type="AlphaFoldDB" id="A0A167G9Y8"/>
<sequence>MLKSILSNQKLSKKLLFFYHQSQAFSTYSGQFDVILYQQPKNLALAGSIKFVSTRTDDRKVFCSKSFM</sequence>
<dbReference type="Proteomes" id="UP000076587">
    <property type="component" value="Unassembled WGS sequence"/>
</dbReference>
<name>A0A167G9Y8_9GAMM</name>
<evidence type="ECO:0000313" key="2">
    <source>
        <dbReference type="Proteomes" id="UP000076587"/>
    </source>
</evidence>
<dbReference type="EMBL" id="AUXT01000063">
    <property type="protein sequence ID" value="KZN54765.1"/>
    <property type="molecule type" value="Genomic_DNA"/>
</dbReference>
<proteinExistence type="predicted"/>
<gene>
    <name evidence="1" type="ORF">N482_24455</name>
</gene>
<organism evidence="1 2">
    <name type="scientific">Pseudoalteromonas luteoviolacea NCIMB 1942</name>
    <dbReference type="NCBI Taxonomy" id="1365253"/>
    <lineage>
        <taxon>Bacteria</taxon>
        <taxon>Pseudomonadati</taxon>
        <taxon>Pseudomonadota</taxon>
        <taxon>Gammaproteobacteria</taxon>
        <taxon>Alteromonadales</taxon>
        <taxon>Pseudoalteromonadaceae</taxon>
        <taxon>Pseudoalteromonas</taxon>
    </lineage>
</organism>
<evidence type="ECO:0000313" key="1">
    <source>
        <dbReference type="EMBL" id="KZN54765.1"/>
    </source>
</evidence>